<evidence type="ECO:0000256" key="2">
    <source>
        <dbReference type="SAM" id="MobiDB-lite"/>
    </source>
</evidence>
<sequence>MRLRRLDLTRYGKFTDYSIDFGEHVAATPDFHIIYGLNEAGKSTSLSAYIDLLFGIEERTTYGFLHQGKAMEIGACLEFGGQEHEFRRLKQRANSLQDVQGQPVNEALLSVPLAGLTRDTYRMMFSLDDQTLEEGGNAILASKGDLGELLFSASAGLSGVNSILEAAISEADGLYRKRARSTKIALLKQQIGELKAQCDEIDTQASTYRNLVSALEQATTAYDEVMEEFGAAKARNDQIARILRVYPLTLDYARGTARLAEFEDLPQPPAEWATTISDLIIEEARLQTRQAGLVQREQKACEEQSRIVVESRLLEMEDRLEELNEATSRYITAEEDLPKRQAALLEAKRRLDLILAKLGQSDIDDPKTLLVPVATLGILRDLISEQSGIEVALHTARQEHDAARQALEKEQRDRQALDGQGTRLDAGMSAALQSLLAQLHDGNLIAELRLAERAVSARRQNFSDITARLHPWSGDGDALCKIMPVATSLLEDWQQRANDLARRRARIMEHDRELASTLEEEEARWAALRSATDIMEDEAANAVLGARDAAWAQHLNMLDRESADHFEAQMRKNDAVIAARLNSARELEELRTLSARLATTRARRTRQQHLLQDVDDELQALKCEIRAQTPAEIKLDDQLERRASCRTHKGRSNSLNEHRNHPKTDSTFWSDALTPGSWLASIRQWMEAHAAALLAWEELRQSLRDAKEAHTALASIQGGLGAILTKVGIAVDGLDLAALRQAADTMLAAQTQMQARQLEADKRASDLEANLVSRKAAVDHATAKADLWQKRWLEALAGTWFSDQHNSIGAVREILDTVASLPDALRENADMQHRIAAMQADRKAFVHAIGQLYERLGDQFDASNPVSAAKALSLRHEETRRARAKQQEYEAILAALAAEREELEDKIALHEVRSRQLTEFFQLDTLAEAQKALEACGKRDELIKQQSRLEQQIVSDMQLPSLDAVLTSLADMNGPELQREQAQLQASLEDLDQRAKDLFANKARANDALNTIDGDDEVARLMAKRQTLFLEMEERALQYLRLKTGSLVVEHGIRAYRDKHRSAMMNRASEAFRLITRNEYSGLATRSDKERETLIGLSRHGGSRLASEMSKGTRFQLYLALRLAGYEEFAASRPSVPFIADDIMETFDEPRSEEVFRLFEQMAHVGQVIYLTHHRHLCEIAAQIVPSVKIHEIA</sequence>
<accession>A0ABW0GWJ1</accession>
<feature type="coiled-coil region" evidence="1">
    <location>
        <begin position="306"/>
        <end position="336"/>
    </location>
</feature>
<organism evidence="4 5">
    <name type="scientific">Aquamicrobium segne</name>
    <dbReference type="NCBI Taxonomy" id="469547"/>
    <lineage>
        <taxon>Bacteria</taxon>
        <taxon>Pseudomonadati</taxon>
        <taxon>Pseudomonadota</taxon>
        <taxon>Alphaproteobacteria</taxon>
        <taxon>Hyphomicrobiales</taxon>
        <taxon>Phyllobacteriaceae</taxon>
        <taxon>Aquamicrobium</taxon>
    </lineage>
</organism>
<feature type="domain" description="YhaN AAA" evidence="3">
    <location>
        <begin position="1"/>
        <end position="207"/>
    </location>
</feature>
<evidence type="ECO:0000256" key="1">
    <source>
        <dbReference type="SAM" id="Coils"/>
    </source>
</evidence>
<evidence type="ECO:0000313" key="5">
    <source>
        <dbReference type="Proteomes" id="UP001596016"/>
    </source>
</evidence>
<feature type="coiled-coil region" evidence="1">
    <location>
        <begin position="882"/>
        <end position="913"/>
    </location>
</feature>
<dbReference type="EMBL" id="JBHSLL010000019">
    <property type="protein sequence ID" value="MFC5385900.1"/>
    <property type="molecule type" value="Genomic_DNA"/>
</dbReference>
<dbReference type="InterPro" id="IPR038734">
    <property type="entry name" value="YhaN_AAA"/>
</dbReference>
<feature type="region of interest" description="Disordered" evidence="2">
    <location>
        <begin position="645"/>
        <end position="667"/>
    </location>
</feature>
<dbReference type="PANTHER" id="PTHR41259">
    <property type="entry name" value="DOUBLE-STRAND BREAK REPAIR RAD50 ATPASE, PUTATIVE-RELATED"/>
    <property type="match status" value="1"/>
</dbReference>
<feature type="coiled-coil region" evidence="1">
    <location>
        <begin position="981"/>
        <end position="1008"/>
    </location>
</feature>
<comment type="caution">
    <text evidence="4">The sequence shown here is derived from an EMBL/GenBank/DDBJ whole genome shotgun (WGS) entry which is preliminary data.</text>
</comment>
<dbReference type="Pfam" id="PF13514">
    <property type="entry name" value="AAA_27"/>
    <property type="match status" value="1"/>
</dbReference>
<name>A0ABW0GWJ1_9HYPH</name>
<gene>
    <name evidence="4" type="ORF">ACFPLB_07975</name>
</gene>
<feature type="coiled-coil region" evidence="1">
    <location>
        <begin position="184"/>
        <end position="228"/>
    </location>
</feature>
<dbReference type="PANTHER" id="PTHR41259:SF1">
    <property type="entry name" value="DOUBLE-STRAND BREAK REPAIR RAD50 ATPASE, PUTATIVE-RELATED"/>
    <property type="match status" value="1"/>
</dbReference>
<dbReference type="InterPro" id="IPR027417">
    <property type="entry name" value="P-loop_NTPase"/>
</dbReference>
<dbReference type="SUPFAM" id="SSF52540">
    <property type="entry name" value="P-loop containing nucleoside triphosphate hydrolases"/>
    <property type="match status" value="1"/>
</dbReference>
<dbReference type="Proteomes" id="UP001596016">
    <property type="component" value="Unassembled WGS sequence"/>
</dbReference>
<dbReference type="RefSeq" id="WP_378228831.1">
    <property type="nucleotide sequence ID" value="NZ_JBHSLL010000019.1"/>
</dbReference>
<feature type="coiled-coil region" evidence="1">
    <location>
        <begin position="393"/>
        <end position="420"/>
    </location>
</feature>
<keyword evidence="1" id="KW-0175">Coiled coil</keyword>
<evidence type="ECO:0000313" key="4">
    <source>
        <dbReference type="EMBL" id="MFC5385900.1"/>
    </source>
</evidence>
<protein>
    <submittedName>
        <fullName evidence="4">AAA family ATPase</fullName>
    </submittedName>
</protein>
<evidence type="ECO:0000259" key="3">
    <source>
        <dbReference type="Pfam" id="PF13514"/>
    </source>
</evidence>
<keyword evidence="5" id="KW-1185">Reference proteome</keyword>
<proteinExistence type="predicted"/>
<dbReference type="Gene3D" id="3.40.50.300">
    <property type="entry name" value="P-loop containing nucleotide triphosphate hydrolases"/>
    <property type="match status" value="2"/>
</dbReference>
<reference evidence="5" key="1">
    <citation type="journal article" date="2019" name="Int. J. Syst. Evol. Microbiol.">
        <title>The Global Catalogue of Microorganisms (GCM) 10K type strain sequencing project: providing services to taxonomists for standard genome sequencing and annotation.</title>
        <authorList>
            <consortium name="The Broad Institute Genomics Platform"/>
            <consortium name="The Broad Institute Genome Sequencing Center for Infectious Disease"/>
            <person name="Wu L."/>
            <person name="Ma J."/>
        </authorList>
    </citation>
    <scope>NUCLEOTIDE SEQUENCE [LARGE SCALE GENOMIC DNA]</scope>
    <source>
        <strain evidence="5">CGMCC 4.1415</strain>
    </source>
</reference>